<sequence>MKNIVGKSQTIKKVNEDLIKNIIKNEGPITKLEISSITELSLATVNKIVEQLALKNEVKVSGLSESTGGRRAQLFEINANLEHIIALYYYRNYCIGVVANLLGEIIYQEKFNIRMDTY</sequence>
<dbReference type="AlphaFoldDB" id="A0AAX3GX62"/>
<dbReference type="InterPro" id="IPR036388">
    <property type="entry name" value="WH-like_DNA-bd_sf"/>
</dbReference>
<dbReference type="Proteomes" id="UP000346772">
    <property type="component" value="Unassembled WGS sequence"/>
</dbReference>
<evidence type="ECO:0000313" key="2">
    <source>
        <dbReference type="Proteomes" id="UP000346772"/>
    </source>
</evidence>
<proteinExistence type="predicted"/>
<dbReference type="Gene3D" id="1.10.10.10">
    <property type="entry name" value="Winged helix-like DNA-binding domain superfamily/Winged helix DNA-binding domain"/>
    <property type="match status" value="1"/>
</dbReference>
<protein>
    <submittedName>
        <fullName evidence="1">ROK family transcriptional regulator</fullName>
    </submittedName>
</protein>
<accession>A0AAX3GX62</accession>
<dbReference type="EMBL" id="CAADAT010000003">
    <property type="protein sequence ID" value="VFD53263.1"/>
    <property type="molecule type" value="Genomic_DNA"/>
</dbReference>
<dbReference type="InterPro" id="IPR036390">
    <property type="entry name" value="WH_DNA-bd_sf"/>
</dbReference>
<gene>
    <name evidence="1" type="ORF">SAMEA1710456_00723</name>
</gene>
<evidence type="ECO:0000313" key="1">
    <source>
        <dbReference type="EMBL" id="VFD53263.1"/>
    </source>
</evidence>
<dbReference type="SUPFAM" id="SSF46785">
    <property type="entry name" value="Winged helix' DNA-binding domain"/>
    <property type="match status" value="1"/>
</dbReference>
<reference evidence="1 2" key="1">
    <citation type="submission" date="2019-02" db="EMBL/GenBank/DDBJ databases">
        <authorList>
            <consortium name="Pathogen Informatics"/>
        </authorList>
    </citation>
    <scope>NUCLEOTIDE SEQUENCE [LARGE SCALE GENOMIC DNA]</scope>
    <source>
        <strain evidence="1 2">078GUE027</strain>
    </source>
</reference>
<organism evidence="1 2">
    <name type="scientific">Clostridioides difficile</name>
    <name type="common">Peptoclostridium difficile</name>
    <dbReference type="NCBI Taxonomy" id="1496"/>
    <lineage>
        <taxon>Bacteria</taxon>
        <taxon>Bacillati</taxon>
        <taxon>Bacillota</taxon>
        <taxon>Clostridia</taxon>
        <taxon>Peptostreptococcales</taxon>
        <taxon>Peptostreptococcaceae</taxon>
        <taxon>Clostridioides</taxon>
    </lineage>
</organism>
<name>A0AAX3GX62_CLODI</name>
<dbReference type="RefSeq" id="WP_003420182.1">
    <property type="nucleotide sequence ID" value="NZ_BEHB01000002.1"/>
</dbReference>
<comment type="caution">
    <text evidence="1">The sequence shown here is derived from an EMBL/GenBank/DDBJ whole genome shotgun (WGS) entry which is preliminary data.</text>
</comment>